<evidence type="ECO:0000259" key="7">
    <source>
        <dbReference type="Pfam" id="PF10035"/>
    </source>
</evidence>
<organism evidence="8 9">
    <name type="scientific">Cetobacterium ceti</name>
    <dbReference type="NCBI Taxonomy" id="180163"/>
    <lineage>
        <taxon>Bacteria</taxon>
        <taxon>Fusobacteriati</taxon>
        <taxon>Fusobacteriota</taxon>
        <taxon>Fusobacteriia</taxon>
        <taxon>Fusobacteriales</taxon>
        <taxon>Fusobacteriaceae</taxon>
        <taxon>Cetobacterium</taxon>
    </lineage>
</organism>
<keyword evidence="2" id="KW-1003">Cell membrane</keyword>
<keyword evidence="9" id="KW-1185">Reference proteome</keyword>
<reference evidence="8 9" key="1">
    <citation type="submission" date="2017-02" db="EMBL/GenBank/DDBJ databases">
        <authorList>
            <person name="Peterson S.W."/>
        </authorList>
    </citation>
    <scope>NUCLEOTIDE SEQUENCE [LARGE SCALE GENOMIC DNA]</scope>
    <source>
        <strain evidence="8 9">ATCC 700028</strain>
    </source>
</reference>
<keyword evidence="4 6" id="KW-1133">Transmembrane helix</keyword>
<dbReference type="OrthoDB" id="3180973at2"/>
<sequence>MNQKLKEYLLITLGAFIYALGVNYFFVANKLAEGGVTGITLMIYYLTGASISTTYLLINIPLIIVGWKLLGRDFIYKTLYGTLMVTLGLKLTHNIQGPMEDLILVSIYGGIALGVGLGIIFYCGGSTGGTDIIARILKTYKGYAIGKIMFAMDFIILCMVAILFGKKIFMFTLIAVFICGKMIDYVQDGFTRAKGVMIITEKADEIREIIMDNLGRGVTLLEGYGGYTKERKEIIYCVVSRVELFRLKKIIKGIDEKAFVTVTEVSEALGEGFQNLNQN</sequence>
<feature type="transmembrane region" description="Helical" evidence="6">
    <location>
        <begin position="74"/>
        <end position="91"/>
    </location>
</feature>
<keyword evidence="5 6" id="KW-0472">Membrane</keyword>
<evidence type="ECO:0000313" key="9">
    <source>
        <dbReference type="Proteomes" id="UP000191153"/>
    </source>
</evidence>
<feature type="transmembrane region" description="Helical" evidence="6">
    <location>
        <begin position="103"/>
        <end position="123"/>
    </location>
</feature>
<evidence type="ECO:0000256" key="3">
    <source>
        <dbReference type="ARBA" id="ARBA00022692"/>
    </source>
</evidence>
<name>A0A1T4K748_9FUSO</name>
<evidence type="ECO:0000256" key="1">
    <source>
        <dbReference type="ARBA" id="ARBA00004651"/>
    </source>
</evidence>
<evidence type="ECO:0000256" key="6">
    <source>
        <dbReference type="SAM" id="Phobius"/>
    </source>
</evidence>
<dbReference type="Pfam" id="PF10035">
    <property type="entry name" value="DUF2179"/>
    <property type="match status" value="1"/>
</dbReference>
<dbReference type="AlphaFoldDB" id="A0A1T4K748"/>
<feature type="transmembrane region" description="Helical" evidence="6">
    <location>
        <begin position="7"/>
        <end position="27"/>
    </location>
</feature>
<dbReference type="Pfam" id="PF02588">
    <property type="entry name" value="YitT_membrane"/>
    <property type="match status" value="1"/>
</dbReference>
<dbReference type="Proteomes" id="UP000191153">
    <property type="component" value="Unassembled WGS sequence"/>
</dbReference>
<comment type="subcellular location">
    <subcellularLocation>
        <location evidence="1">Cell membrane</location>
        <topology evidence="1">Multi-pass membrane protein</topology>
    </subcellularLocation>
</comment>
<dbReference type="PANTHER" id="PTHR33545:SF5">
    <property type="entry name" value="UPF0750 MEMBRANE PROTEIN YITT"/>
    <property type="match status" value="1"/>
</dbReference>
<keyword evidence="3 6" id="KW-0812">Transmembrane</keyword>
<accession>A0A1T4K748</accession>
<protein>
    <submittedName>
        <fullName evidence="8">Uncharacterized membrane-anchored protein YitT, contains DUF161 and DUF2179 domains</fullName>
    </submittedName>
</protein>
<evidence type="ECO:0000313" key="8">
    <source>
        <dbReference type="EMBL" id="SJZ38280.1"/>
    </source>
</evidence>
<dbReference type="PIRSF" id="PIRSF006483">
    <property type="entry name" value="Membrane_protein_YitT"/>
    <property type="match status" value="1"/>
</dbReference>
<dbReference type="GO" id="GO:0005886">
    <property type="term" value="C:plasma membrane"/>
    <property type="evidence" value="ECO:0007669"/>
    <property type="project" value="UniProtKB-SubCell"/>
</dbReference>
<dbReference type="InterPro" id="IPR015867">
    <property type="entry name" value="N-reg_PII/ATP_PRibTrfase_C"/>
</dbReference>
<feature type="transmembrane region" description="Helical" evidence="6">
    <location>
        <begin position="144"/>
        <end position="162"/>
    </location>
</feature>
<feature type="transmembrane region" description="Helical" evidence="6">
    <location>
        <begin position="42"/>
        <end position="67"/>
    </location>
</feature>
<dbReference type="EMBL" id="FUWX01000004">
    <property type="protein sequence ID" value="SJZ38280.1"/>
    <property type="molecule type" value="Genomic_DNA"/>
</dbReference>
<evidence type="ECO:0000256" key="5">
    <source>
        <dbReference type="ARBA" id="ARBA00023136"/>
    </source>
</evidence>
<dbReference type="InterPro" id="IPR003740">
    <property type="entry name" value="YitT"/>
</dbReference>
<gene>
    <name evidence="8" type="ORF">SAMN02745174_00363</name>
</gene>
<dbReference type="RefSeq" id="WP_078692899.1">
    <property type="nucleotide sequence ID" value="NZ_FUWX01000004.1"/>
</dbReference>
<proteinExistence type="predicted"/>
<dbReference type="InterPro" id="IPR019264">
    <property type="entry name" value="DUF2179"/>
</dbReference>
<dbReference type="CDD" id="cd16380">
    <property type="entry name" value="YitT_C"/>
    <property type="match status" value="1"/>
</dbReference>
<dbReference type="InterPro" id="IPR051461">
    <property type="entry name" value="UPF0750_membrane"/>
</dbReference>
<evidence type="ECO:0000256" key="2">
    <source>
        <dbReference type="ARBA" id="ARBA00022475"/>
    </source>
</evidence>
<dbReference type="Gene3D" id="3.30.70.120">
    <property type="match status" value="1"/>
</dbReference>
<dbReference type="STRING" id="180163.SAMN02745174_00363"/>
<dbReference type="PANTHER" id="PTHR33545">
    <property type="entry name" value="UPF0750 MEMBRANE PROTEIN YITT-RELATED"/>
    <property type="match status" value="1"/>
</dbReference>
<evidence type="ECO:0000256" key="4">
    <source>
        <dbReference type="ARBA" id="ARBA00022989"/>
    </source>
</evidence>
<feature type="domain" description="DUF2179" evidence="7">
    <location>
        <begin position="216"/>
        <end position="270"/>
    </location>
</feature>